<name>A0AAV7MH67_PLEWA</name>
<organism evidence="2 3">
    <name type="scientific">Pleurodeles waltl</name>
    <name type="common">Iberian ribbed newt</name>
    <dbReference type="NCBI Taxonomy" id="8319"/>
    <lineage>
        <taxon>Eukaryota</taxon>
        <taxon>Metazoa</taxon>
        <taxon>Chordata</taxon>
        <taxon>Craniata</taxon>
        <taxon>Vertebrata</taxon>
        <taxon>Euteleostomi</taxon>
        <taxon>Amphibia</taxon>
        <taxon>Batrachia</taxon>
        <taxon>Caudata</taxon>
        <taxon>Salamandroidea</taxon>
        <taxon>Salamandridae</taxon>
        <taxon>Pleurodelinae</taxon>
        <taxon>Pleurodeles</taxon>
    </lineage>
</organism>
<evidence type="ECO:0000256" key="1">
    <source>
        <dbReference type="SAM" id="MobiDB-lite"/>
    </source>
</evidence>
<dbReference type="AlphaFoldDB" id="A0AAV7MH67"/>
<dbReference type="Proteomes" id="UP001066276">
    <property type="component" value="Chromosome 9"/>
</dbReference>
<proteinExistence type="predicted"/>
<protein>
    <submittedName>
        <fullName evidence="2">Uncharacterized protein</fullName>
    </submittedName>
</protein>
<reference evidence="2" key="1">
    <citation type="journal article" date="2022" name="bioRxiv">
        <title>Sequencing and chromosome-scale assembly of the giantPleurodeles waltlgenome.</title>
        <authorList>
            <person name="Brown T."/>
            <person name="Elewa A."/>
            <person name="Iarovenko S."/>
            <person name="Subramanian E."/>
            <person name="Araus A.J."/>
            <person name="Petzold A."/>
            <person name="Susuki M."/>
            <person name="Suzuki K.-i.T."/>
            <person name="Hayashi T."/>
            <person name="Toyoda A."/>
            <person name="Oliveira C."/>
            <person name="Osipova E."/>
            <person name="Leigh N.D."/>
            <person name="Simon A."/>
            <person name="Yun M.H."/>
        </authorList>
    </citation>
    <scope>NUCLEOTIDE SEQUENCE</scope>
    <source>
        <strain evidence="2">20211129_DDA</strain>
        <tissue evidence="2">Liver</tissue>
    </source>
</reference>
<keyword evidence="3" id="KW-1185">Reference proteome</keyword>
<evidence type="ECO:0000313" key="2">
    <source>
        <dbReference type="EMBL" id="KAJ1102656.1"/>
    </source>
</evidence>
<comment type="caution">
    <text evidence="2">The sequence shown here is derived from an EMBL/GenBank/DDBJ whole genome shotgun (WGS) entry which is preliminary data.</text>
</comment>
<accession>A0AAV7MH67</accession>
<evidence type="ECO:0000313" key="3">
    <source>
        <dbReference type="Proteomes" id="UP001066276"/>
    </source>
</evidence>
<sequence>MVQGLEAQDNREAGRTAVHQGDGKPRELTLHEALTEILGAYQHSQDPMGHILAKVQKNRRLQEGQYQGIRDDLEAINTTLVSIAGVLADMANSMREAVSHQRALTLARHLNSPPLPLLLVARRPRHRTNRPPAPLPLQKVSVHQKKGIWHAIAKGVWTLGGLWQAEHLLSETVGGTETLGMENRRGPAWDGLPTGKGCLSNPDPP</sequence>
<feature type="region of interest" description="Disordered" evidence="1">
    <location>
        <begin position="1"/>
        <end position="23"/>
    </location>
</feature>
<dbReference type="EMBL" id="JANPWB010000013">
    <property type="protein sequence ID" value="KAJ1102656.1"/>
    <property type="molecule type" value="Genomic_DNA"/>
</dbReference>
<feature type="region of interest" description="Disordered" evidence="1">
    <location>
        <begin position="180"/>
        <end position="205"/>
    </location>
</feature>
<gene>
    <name evidence="2" type="ORF">NDU88_000102</name>
</gene>